<evidence type="ECO:0000256" key="1">
    <source>
        <dbReference type="SAM" id="SignalP"/>
    </source>
</evidence>
<accession>A0ABZ0PV96</accession>
<dbReference type="EMBL" id="CP137892">
    <property type="protein sequence ID" value="WPC05041.1"/>
    <property type="molecule type" value="Genomic_DNA"/>
</dbReference>
<evidence type="ECO:0000313" key="2">
    <source>
        <dbReference type="EMBL" id="WPC05041.1"/>
    </source>
</evidence>
<reference evidence="2 3" key="1">
    <citation type="submission" date="2023-11" db="EMBL/GenBank/DDBJ databases">
        <title>Complete genome of Pseudomonas benzenivorans BA3361.</title>
        <authorList>
            <person name="Shin S.Y."/>
            <person name="Song J."/>
            <person name="Kang H."/>
        </authorList>
    </citation>
    <scope>NUCLEOTIDE SEQUENCE [LARGE SCALE GENOMIC DNA]</scope>
    <source>
        <strain evidence="2 3">HNIBRBA3361</strain>
    </source>
</reference>
<feature type="chain" id="PRO_5046056013" evidence="1">
    <location>
        <begin position="22"/>
        <end position="105"/>
    </location>
</feature>
<dbReference type="NCBIfam" id="TIGR02448">
    <property type="entry name" value="conserverd hypothetical protein"/>
    <property type="match status" value="1"/>
</dbReference>
<feature type="signal peptide" evidence="1">
    <location>
        <begin position="1"/>
        <end position="21"/>
    </location>
</feature>
<evidence type="ECO:0000313" key="3">
    <source>
        <dbReference type="Proteomes" id="UP001305928"/>
    </source>
</evidence>
<name>A0ABZ0PV96_9PSED</name>
<sequence length="105" mass="10817">MNPTRLFALTALLLIGGSATASSFVGTTDAIGNSLAGTAEASSDATSSLRDDKVVLAARDDAASFVASQGAIRGVRLEAALNHIRQHNPDLRADDLQLARAILSL</sequence>
<dbReference type="Pfam" id="PF09498">
    <property type="entry name" value="DUF2388"/>
    <property type="match status" value="1"/>
</dbReference>
<keyword evidence="1" id="KW-0732">Signal</keyword>
<protein>
    <submittedName>
        <fullName evidence="2">DUF2388 domain-containing protein</fullName>
    </submittedName>
</protein>
<organism evidence="2 3">
    <name type="scientific">Pseudomonas benzenivorans</name>
    <dbReference type="NCBI Taxonomy" id="556533"/>
    <lineage>
        <taxon>Bacteria</taxon>
        <taxon>Pseudomonadati</taxon>
        <taxon>Pseudomonadota</taxon>
        <taxon>Gammaproteobacteria</taxon>
        <taxon>Pseudomonadales</taxon>
        <taxon>Pseudomonadaceae</taxon>
        <taxon>Pseudomonas</taxon>
    </lineage>
</organism>
<dbReference type="InterPro" id="IPR012661">
    <property type="entry name" value="CHP02448"/>
</dbReference>
<keyword evidence="3" id="KW-1185">Reference proteome</keyword>
<dbReference type="Proteomes" id="UP001305928">
    <property type="component" value="Chromosome"/>
</dbReference>
<dbReference type="RefSeq" id="WP_318644179.1">
    <property type="nucleotide sequence ID" value="NZ_CP137892.1"/>
</dbReference>
<proteinExistence type="predicted"/>
<gene>
    <name evidence="2" type="ORF">SBP02_20175</name>
</gene>